<evidence type="ECO:0000313" key="7">
    <source>
        <dbReference type="EMBL" id="GAA6268117.1"/>
    </source>
</evidence>
<dbReference type="SUPFAM" id="SSF46579">
    <property type="entry name" value="Prefoldin"/>
    <property type="match status" value="1"/>
</dbReference>
<keyword evidence="2" id="KW-0175">Coiled coil</keyword>
<dbReference type="SUPFAM" id="SSF51261">
    <property type="entry name" value="Duplicated hybrid motif"/>
    <property type="match status" value="1"/>
</dbReference>
<evidence type="ECO:0000256" key="4">
    <source>
        <dbReference type="SAM" id="SignalP"/>
    </source>
</evidence>
<feature type="signal peptide" evidence="4">
    <location>
        <begin position="1"/>
        <end position="28"/>
    </location>
</feature>
<evidence type="ECO:0000259" key="5">
    <source>
        <dbReference type="Pfam" id="PF01551"/>
    </source>
</evidence>
<evidence type="ECO:0000256" key="2">
    <source>
        <dbReference type="SAM" id="Coils"/>
    </source>
</evidence>
<protein>
    <submittedName>
        <fullName evidence="7">Peptidoglycan DD-metalloendopeptidase family protein</fullName>
    </submittedName>
</protein>
<evidence type="ECO:0000259" key="6">
    <source>
        <dbReference type="Pfam" id="PF24568"/>
    </source>
</evidence>
<feature type="chain" id="PRO_5046890230" evidence="4">
    <location>
        <begin position="29"/>
        <end position="420"/>
    </location>
</feature>
<dbReference type="PANTHER" id="PTHR21666:SF270">
    <property type="entry name" value="MUREIN HYDROLASE ACTIVATOR ENVC"/>
    <property type="match status" value="1"/>
</dbReference>
<feature type="coiled-coil region" evidence="2">
    <location>
        <begin position="33"/>
        <end position="120"/>
    </location>
</feature>
<dbReference type="Proteomes" id="UP001600894">
    <property type="component" value="Unassembled WGS sequence"/>
</dbReference>
<sequence length="420" mass="45583">MRKKKIGAGAAAAVGVILAMGMVFSSYATNKDIEDAKKKVSSMEEEKQKVQDTLKELEGKKSDTAAYVKELDGKLSSLTAELTKLEGDISDKESQIETAKEELQAAKETESRQYADMKLRIRYMYENGQTSLLESVFQSESIAELLNRAEYASQITSYDRRMLNEYKAVREEVAVKEENLEEERQELLALQDSTKAKQSSVQTLMASKQAELSAYNTKIASAQDEIDQYNADIKAQEDLMAQVEAEIRRKEEEARKAEEAKKAAEAKKAQEAAKKEETSGKTDSTVKTGNTGFTWPCPSSSRISSGFGDRSSPTEGASTNHKGIDIPAASGSAIVAAADGKVVISTYSYSAGNYIMIDHGGGISTVYMHCSQLLVSEGDTVKKGQTIAKVGSTGYSTGPHLHFGVRSGGVYVNPSGYVSP</sequence>
<feature type="compositionally biased region" description="Polar residues" evidence="3">
    <location>
        <begin position="311"/>
        <end position="321"/>
    </location>
</feature>
<feature type="domain" description="M23ase beta-sheet core" evidence="5">
    <location>
        <begin position="320"/>
        <end position="414"/>
    </location>
</feature>
<dbReference type="InterPro" id="IPR016047">
    <property type="entry name" value="M23ase_b-sheet_dom"/>
</dbReference>
<dbReference type="InterPro" id="IPR050570">
    <property type="entry name" value="Cell_wall_metabolism_enzyme"/>
</dbReference>
<reference evidence="7 8" key="1">
    <citation type="submission" date="2024-04" db="EMBL/GenBank/DDBJ databases">
        <title>Defined microbial consortia suppress multidrug-resistant proinflammatory Enterobacteriaceae via ecological control.</title>
        <authorList>
            <person name="Furuichi M."/>
            <person name="Kawaguchi T."/>
            <person name="Pust M."/>
            <person name="Yasuma K."/>
            <person name="Plichta D."/>
            <person name="Hasegawa N."/>
            <person name="Ohya T."/>
            <person name="Bhattarai S."/>
            <person name="Sasajima S."/>
            <person name="Aoto Y."/>
            <person name="Tuganbaev T."/>
            <person name="Yaginuma M."/>
            <person name="Ueda M."/>
            <person name="Okahashi N."/>
            <person name="Amafuji K."/>
            <person name="Kiridooshi Y."/>
            <person name="Sugita K."/>
            <person name="Strazar M."/>
            <person name="Skelly A."/>
            <person name="Suda W."/>
            <person name="Hattori M."/>
            <person name="Nakamoto N."/>
            <person name="Caballero S."/>
            <person name="Norman J."/>
            <person name="Olle B."/>
            <person name="Tanoue T."/>
            <person name="Arita M."/>
            <person name="Bucci V."/>
            <person name="Atarashi K."/>
            <person name="Xavier R."/>
            <person name="Honda K."/>
        </authorList>
    </citation>
    <scope>NUCLEOTIDE SEQUENCE [LARGE SCALE GENOMIC DNA]</scope>
    <source>
        <strain evidence="8">f13</strain>
    </source>
</reference>
<feature type="region of interest" description="Disordered" evidence="3">
    <location>
        <begin position="258"/>
        <end position="324"/>
    </location>
</feature>
<dbReference type="Gene3D" id="2.70.70.10">
    <property type="entry name" value="Glucose Permease (Domain IIA)"/>
    <property type="match status" value="1"/>
</dbReference>
<dbReference type="Pfam" id="PF24568">
    <property type="entry name" value="CC_PcsB"/>
    <property type="match status" value="1"/>
</dbReference>
<feature type="compositionally biased region" description="Basic and acidic residues" evidence="3">
    <location>
        <begin position="258"/>
        <end position="280"/>
    </location>
</feature>
<organism evidence="7 8">
    <name type="scientific">Enterocloster alcoholdehydrogenati</name>
    <dbReference type="NCBI Taxonomy" id="2547410"/>
    <lineage>
        <taxon>Bacteria</taxon>
        <taxon>Bacillati</taxon>
        <taxon>Bacillota</taxon>
        <taxon>Clostridia</taxon>
        <taxon>Lachnospirales</taxon>
        <taxon>Lachnospiraceae</taxon>
        <taxon>Enterocloster</taxon>
    </lineage>
</organism>
<dbReference type="CDD" id="cd12797">
    <property type="entry name" value="M23_peptidase"/>
    <property type="match status" value="1"/>
</dbReference>
<feature type="domain" description="Peptidoglycan hydrolase PcsB coiled-coil" evidence="6">
    <location>
        <begin position="110"/>
        <end position="175"/>
    </location>
</feature>
<accession>A0ABQ0AVX1</accession>
<dbReference type="Pfam" id="PF01551">
    <property type="entry name" value="Peptidase_M23"/>
    <property type="match status" value="1"/>
</dbReference>
<dbReference type="PANTHER" id="PTHR21666">
    <property type="entry name" value="PEPTIDASE-RELATED"/>
    <property type="match status" value="1"/>
</dbReference>
<name>A0ABQ0AVX1_9FIRM</name>
<proteinExistence type="predicted"/>
<evidence type="ECO:0000256" key="1">
    <source>
        <dbReference type="ARBA" id="ARBA00022729"/>
    </source>
</evidence>
<feature type="compositionally biased region" description="Polar residues" evidence="3">
    <location>
        <begin position="281"/>
        <end position="304"/>
    </location>
</feature>
<dbReference type="InterPro" id="IPR011055">
    <property type="entry name" value="Dup_hybrid_motif"/>
</dbReference>
<dbReference type="EMBL" id="BAABXL010000001">
    <property type="protein sequence ID" value="GAA6268117.1"/>
    <property type="molecule type" value="Genomic_DNA"/>
</dbReference>
<dbReference type="RefSeq" id="WP_176254760.1">
    <property type="nucleotide sequence ID" value="NZ_BAABXL010000001.1"/>
</dbReference>
<dbReference type="InterPro" id="IPR057309">
    <property type="entry name" value="PcsB_CC"/>
</dbReference>
<keyword evidence="8" id="KW-1185">Reference proteome</keyword>
<comment type="caution">
    <text evidence="7">The sequence shown here is derived from an EMBL/GenBank/DDBJ whole genome shotgun (WGS) entry which is preliminary data.</text>
</comment>
<gene>
    <name evidence="7" type="ORF">F130042H8_11770</name>
</gene>
<keyword evidence="1 4" id="KW-0732">Signal</keyword>
<dbReference type="Gene3D" id="6.10.250.3150">
    <property type="match status" value="1"/>
</dbReference>
<evidence type="ECO:0000256" key="3">
    <source>
        <dbReference type="SAM" id="MobiDB-lite"/>
    </source>
</evidence>
<evidence type="ECO:0000313" key="8">
    <source>
        <dbReference type="Proteomes" id="UP001600894"/>
    </source>
</evidence>